<dbReference type="SUPFAM" id="SSF51735">
    <property type="entry name" value="NAD(P)-binding Rossmann-fold domains"/>
    <property type="match status" value="1"/>
</dbReference>
<proteinExistence type="predicted"/>
<dbReference type="EMBL" id="JABVXQ010000001">
    <property type="protein sequence ID" value="KAF6132750.1"/>
    <property type="molecule type" value="Genomic_DNA"/>
</dbReference>
<comment type="caution">
    <text evidence="2">The sequence shown here is derived from an EMBL/GenBank/DDBJ whole genome shotgun (WGS) entry which is preliminary data.</text>
</comment>
<dbReference type="InterPro" id="IPR001509">
    <property type="entry name" value="Epimerase_deHydtase"/>
</dbReference>
<dbReference type="Proteomes" id="UP000664940">
    <property type="component" value="Unassembled WGS sequence"/>
</dbReference>
<evidence type="ECO:0000313" key="3">
    <source>
        <dbReference type="Proteomes" id="UP000664940"/>
    </source>
</evidence>
<dbReference type="PANTHER" id="PTHR11092">
    <property type="entry name" value="SUGAR NUCLEOTIDE EPIMERASE RELATED"/>
    <property type="match status" value="1"/>
</dbReference>
<feature type="domain" description="NAD-dependent epimerase/dehydratase" evidence="1">
    <location>
        <begin position="3"/>
        <end position="107"/>
    </location>
</feature>
<evidence type="ECO:0000259" key="1">
    <source>
        <dbReference type="Pfam" id="PF01370"/>
    </source>
</evidence>
<protein>
    <submittedName>
        <fullName evidence="2">Short chain dehydrogenase/reductase family 39U member 1</fullName>
    </submittedName>
</protein>
<reference evidence="2 3" key="1">
    <citation type="journal article" date="2020" name="Nature">
        <title>Six reference-quality genomes reveal evolution of bat adaptations.</title>
        <authorList>
            <person name="Jebb D."/>
            <person name="Huang Z."/>
            <person name="Pippel M."/>
            <person name="Hughes G.M."/>
            <person name="Lavrichenko K."/>
            <person name="Devanna P."/>
            <person name="Winkler S."/>
            <person name="Jermiin L.S."/>
            <person name="Skirmuntt E.C."/>
            <person name="Katzourakis A."/>
            <person name="Burkitt-Gray L."/>
            <person name="Ray D.A."/>
            <person name="Sullivan K.A.M."/>
            <person name="Roscito J.G."/>
            <person name="Kirilenko B.M."/>
            <person name="Davalos L.M."/>
            <person name="Corthals A.P."/>
            <person name="Power M.L."/>
            <person name="Jones G."/>
            <person name="Ransome R.D."/>
            <person name="Dechmann D.K.N."/>
            <person name="Locatelli A.G."/>
            <person name="Puechmaille S.J."/>
            <person name="Fedrigo O."/>
            <person name="Jarvis E.D."/>
            <person name="Hiller M."/>
            <person name="Vernes S.C."/>
            <person name="Myers E.W."/>
            <person name="Teeling E.C."/>
        </authorList>
    </citation>
    <scope>NUCLEOTIDE SEQUENCE [LARGE SCALE GENOMIC DNA]</scope>
    <source>
        <strain evidence="2">Bat1K_MPI-CBG_1</strain>
    </source>
</reference>
<dbReference type="Pfam" id="PF01370">
    <property type="entry name" value="Epimerase"/>
    <property type="match status" value="1"/>
</dbReference>
<organism evidence="2 3">
    <name type="scientific">Phyllostomus discolor</name>
    <name type="common">pale spear-nosed bat</name>
    <dbReference type="NCBI Taxonomy" id="89673"/>
    <lineage>
        <taxon>Eukaryota</taxon>
        <taxon>Metazoa</taxon>
        <taxon>Chordata</taxon>
        <taxon>Craniata</taxon>
        <taxon>Vertebrata</taxon>
        <taxon>Euteleostomi</taxon>
        <taxon>Mammalia</taxon>
        <taxon>Eutheria</taxon>
        <taxon>Laurasiatheria</taxon>
        <taxon>Chiroptera</taxon>
        <taxon>Yangochiroptera</taxon>
        <taxon>Phyllostomidae</taxon>
        <taxon>Phyllostominae</taxon>
        <taxon>Phyllostomus</taxon>
    </lineage>
</organism>
<gene>
    <name evidence="2" type="ORF">HJG60_016961</name>
</gene>
<dbReference type="InterPro" id="IPR036291">
    <property type="entry name" value="NAD(P)-bd_dom_sf"/>
</dbReference>
<dbReference type="Gene3D" id="3.40.50.720">
    <property type="entry name" value="NAD(P)-binding Rossmann-like Domain"/>
    <property type="match status" value="1"/>
</dbReference>
<sequence length="175" mass="19010">MRVLVGGGTGFIGTALIHLLKARGHEVTLVSRKPGPGRITWDELATSGLPSCDAAVNLAGENILNPLRRWNEAFQKEVLSSRLETTQLLARAITKAPQPPQAWVLVTGVAYYQPSLTAEYDEDSPGGDFDFFSNLVTRWEAAARLPGDSTRQVVVRSDERMGSPQDSHTPGLLQS</sequence>
<accession>A0A834BKZ3</accession>
<dbReference type="PANTHER" id="PTHR11092:SF0">
    <property type="entry name" value="EPIMERASE FAMILY PROTEIN SDR39U1"/>
    <property type="match status" value="1"/>
</dbReference>
<evidence type="ECO:0000313" key="2">
    <source>
        <dbReference type="EMBL" id="KAF6132750.1"/>
    </source>
</evidence>
<name>A0A834BKZ3_9CHIR</name>
<dbReference type="AlphaFoldDB" id="A0A834BKZ3"/>